<proteinExistence type="predicted"/>
<keyword evidence="2" id="KW-1185">Reference proteome</keyword>
<reference evidence="1" key="1">
    <citation type="submission" date="2019-04" db="EMBL/GenBank/DDBJ databases">
        <title>Genome assembly of Zosterops borbonicus 15179.</title>
        <authorList>
            <person name="Leroy T."/>
            <person name="Anselmetti Y."/>
            <person name="Tilak M.-K."/>
            <person name="Nabholz B."/>
        </authorList>
    </citation>
    <scope>NUCLEOTIDE SEQUENCE</scope>
    <source>
        <strain evidence="1">HGM_15179</strain>
        <tissue evidence="1">Muscle</tissue>
    </source>
</reference>
<evidence type="ECO:0000313" key="2">
    <source>
        <dbReference type="Proteomes" id="UP000796761"/>
    </source>
</evidence>
<organism evidence="1 2">
    <name type="scientific">Zosterops borbonicus</name>
    <dbReference type="NCBI Taxonomy" id="364589"/>
    <lineage>
        <taxon>Eukaryota</taxon>
        <taxon>Metazoa</taxon>
        <taxon>Chordata</taxon>
        <taxon>Craniata</taxon>
        <taxon>Vertebrata</taxon>
        <taxon>Euteleostomi</taxon>
        <taxon>Archelosauria</taxon>
        <taxon>Archosauria</taxon>
        <taxon>Dinosauria</taxon>
        <taxon>Saurischia</taxon>
        <taxon>Theropoda</taxon>
        <taxon>Coelurosauria</taxon>
        <taxon>Aves</taxon>
        <taxon>Neognathae</taxon>
        <taxon>Neoaves</taxon>
        <taxon>Telluraves</taxon>
        <taxon>Australaves</taxon>
        <taxon>Passeriformes</taxon>
        <taxon>Sylvioidea</taxon>
        <taxon>Zosteropidae</taxon>
        <taxon>Zosterops</taxon>
    </lineage>
</organism>
<name>A0A8K1LPE3_9PASS</name>
<dbReference type="AlphaFoldDB" id="A0A8K1LPE3"/>
<accession>A0A8K1LPE3</accession>
<dbReference type="OrthoDB" id="416454at2759"/>
<sequence length="205" mass="23219">MRDRKVIQDREHGFTMGKSCLTNLMAFYNGLPTLLGKERATDVICPRSVRPFLWQQCLQTGETDGEIWWVNKELSLDWDRCYSINAIQLFNDIDKGIEDILNNFANDATLNGAANTPEGQDDIQGDLEKLKKGAHRNLKRFSQVQVLHKGQGNLQYQHSVRDEQIKSSLAKWGADGGEDGYDLASGLHFERAKAMLSKSNEFRGQ</sequence>
<dbReference type="EMBL" id="SWJQ01000111">
    <property type="protein sequence ID" value="TRZ21800.1"/>
    <property type="molecule type" value="Genomic_DNA"/>
</dbReference>
<protein>
    <submittedName>
        <fullName evidence="1">Uncharacterized protein</fullName>
    </submittedName>
</protein>
<evidence type="ECO:0000313" key="1">
    <source>
        <dbReference type="EMBL" id="TRZ21800.1"/>
    </source>
</evidence>
<dbReference type="Proteomes" id="UP000796761">
    <property type="component" value="Unassembled WGS sequence"/>
</dbReference>
<gene>
    <name evidence="1" type="ORF">HGM15179_005283</name>
</gene>
<comment type="caution">
    <text evidence="1">The sequence shown here is derived from an EMBL/GenBank/DDBJ whole genome shotgun (WGS) entry which is preliminary data.</text>
</comment>